<protein>
    <submittedName>
        <fullName evidence="6">IclR family transcriptional regulator</fullName>
    </submittedName>
</protein>
<feature type="domain" description="IclR-ED" evidence="5">
    <location>
        <begin position="65"/>
        <end position="255"/>
    </location>
</feature>
<dbReference type="SUPFAM" id="SSF55781">
    <property type="entry name" value="GAF domain-like"/>
    <property type="match status" value="1"/>
</dbReference>
<dbReference type="InterPro" id="IPR014757">
    <property type="entry name" value="Tscrpt_reg_IclR_C"/>
</dbReference>
<dbReference type="Pfam" id="PF01614">
    <property type="entry name" value="IclR_C"/>
    <property type="match status" value="1"/>
</dbReference>
<dbReference type="AlphaFoldDB" id="A0AAE2ZS29"/>
<reference evidence="6" key="1">
    <citation type="submission" date="2021-08" db="EMBL/GenBank/DDBJ databases">
        <title>Hoeflea bacterium WL0058 sp. nov., isolated from the sediment.</title>
        <authorList>
            <person name="Wang L."/>
            <person name="Zhang D."/>
        </authorList>
    </citation>
    <scope>NUCLEOTIDE SEQUENCE</scope>
    <source>
        <strain evidence="6">WL0058</strain>
    </source>
</reference>
<dbReference type="Gene3D" id="3.30.450.40">
    <property type="match status" value="1"/>
</dbReference>
<dbReference type="PANTHER" id="PTHR30136">
    <property type="entry name" value="HELIX-TURN-HELIX TRANSCRIPTIONAL REGULATOR, ICLR FAMILY"/>
    <property type="match status" value="1"/>
</dbReference>
<proteinExistence type="predicted"/>
<dbReference type="PROSITE" id="PS51077">
    <property type="entry name" value="HTH_ICLR"/>
    <property type="match status" value="1"/>
</dbReference>
<dbReference type="InterPro" id="IPR036388">
    <property type="entry name" value="WH-like_DNA-bd_sf"/>
</dbReference>
<sequence length="269" mass="28908">MSVQLQRAIDILELIEEAERPVGLAEIARQLDMPKSAAHRLLQVWVKRGYIEQEEDVQRYSATLKLAILGFAHLNATGIRDICHPDMRLLAKETGELVRLAVVVGGDSMAWVAEAQGARDGLRYDGNLGRQAVLHATAAGKAWLATLTDEEAARVVLAQGFPDAGDMGPNALRTMRALQDELESIRSRGYSTAMEEASIGVNAVAAAIFEGVASDKVVGSVIVVGPSARMTPARIAEIAPRVMTAAKRLSSLWPIKIHLDTDVPDQGAA</sequence>
<name>A0AAE2ZS29_9HYPH</name>
<evidence type="ECO:0000256" key="2">
    <source>
        <dbReference type="ARBA" id="ARBA00023125"/>
    </source>
</evidence>
<evidence type="ECO:0000256" key="3">
    <source>
        <dbReference type="ARBA" id="ARBA00023163"/>
    </source>
</evidence>
<comment type="caution">
    <text evidence="6">The sequence shown here is derived from an EMBL/GenBank/DDBJ whole genome shotgun (WGS) entry which is preliminary data.</text>
</comment>
<evidence type="ECO:0000313" key="7">
    <source>
        <dbReference type="Proteomes" id="UP001196509"/>
    </source>
</evidence>
<keyword evidence="2" id="KW-0238">DNA-binding</keyword>
<dbReference type="Gene3D" id="1.10.10.10">
    <property type="entry name" value="Winged helix-like DNA-binding domain superfamily/Winged helix DNA-binding domain"/>
    <property type="match status" value="1"/>
</dbReference>
<accession>A0AAE2ZS29</accession>
<dbReference type="EMBL" id="JAICBX010000005">
    <property type="protein sequence ID" value="MBW8639931.1"/>
    <property type="molecule type" value="Genomic_DNA"/>
</dbReference>
<feature type="domain" description="HTH iclR-type" evidence="4">
    <location>
        <begin position="2"/>
        <end position="64"/>
    </location>
</feature>
<evidence type="ECO:0000313" key="6">
    <source>
        <dbReference type="EMBL" id="MBW8639931.1"/>
    </source>
</evidence>
<dbReference type="Pfam" id="PF09339">
    <property type="entry name" value="HTH_IclR"/>
    <property type="match status" value="1"/>
</dbReference>
<dbReference type="SMART" id="SM00346">
    <property type="entry name" value="HTH_ICLR"/>
    <property type="match status" value="1"/>
</dbReference>
<dbReference type="PROSITE" id="PS51078">
    <property type="entry name" value="ICLR_ED"/>
    <property type="match status" value="1"/>
</dbReference>
<dbReference type="GO" id="GO:0003677">
    <property type="term" value="F:DNA binding"/>
    <property type="evidence" value="ECO:0007669"/>
    <property type="project" value="UniProtKB-KW"/>
</dbReference>
<dbReference type="PANTHER" id="PTHR30136:SF35">
    <property type="entry name" value="HTH-TYPE TRANSCRIPTIONAL REGULATOR RV1719"/>
    <property type="match status" value="1"/>
</dbReference>
<organism evidence="6 7">
    <name type="scientific">Flavimaribacter sediminis</name>
    <dbReference type="NCBI Taxonomy" id="2865987"/>
    <lineage>
        <taxon>Bacteria</taxon>
        <taxon>Pseudomonadati</taxon>
        <taxon>Pseudomonadota</taxon>
        <taxon>Alphaproteobacteria</taxon>
        <taxon>Hyphomicrobiales</taxon>
        <taxon>Rhizobiaceae</taxon>
        <taxon>Flavimaribacter</taxon>
    </lineage>
</organism>
<dbReference type="InterPro" id="IPR029016">
    <property type="entry name" value="GAF-like_dom_sf"/>
</dbReference>
<evidence type="ECO:0000259" key="4">
    <source>
        <dbReference type="PROSITE" id="PS51077"/>
    </source>
</evidence>
<dbReference type="InterPro" id="IPR036390">
    <property type="entry name" value="WH_DNA-bd_sf"/>
</dbReference>
<dbReference type="InterPro" id="IPR005471">
    <property type="entry name" value="Tscrpt_reg_IclR_N"/>
</dbReference>
<gene>
    <name evidence="6" type="ORF">K1W69_22240</name>
</gene>
<dbReference type="GO" id="GO:0003700">
    <property type="term" value="F:DNA-binding transcription factor activity"/>
    <property type="evidence" value="ECO:0007669"/>
    <property type="project" value="TreeGrafter"/>
</dbReference>
<keyword evidence="1" id="KW-0805">Transcription regulation</keyword>
<keyword evidence="3" id="KW-0804">Transcription</keyword>
<dbReference type="InterPro" id="IPR011991">
    <property type="entry name" value="ArsR-like_HTH"/>
</dbReference>
<dbReference type="FunFam" id="1.10.10.10:FF:000056">
    <property type="entry name" value="IclR family transcriptional regulator"/>
    <property type="match status" value="1"/>
</dbReference>
<evidence type="ECO:0000256" key="1">
    <source>
        <dbReference type="ARBA" id="ARBA00023015"/>
    </source>
</evidence>
<dbReference type="Proteomes" id="UP001196509">
    <property type="component" value="Unassembled WGS sequence"/>
</dbReference>
<dbReference type="CDD" id="cd00090">
    <property type="entry name" value="HTH_ARSR"/>
    <property type="match status" value="1"/>
</dbReference>
<evidence type="ECO:0000259" key="5">
    <source>
        <dbReference type="PROSITE" id="PS51078"/>
    </source>
</evidence>
<dbReference type="RefSeq" id="WP_220230664.1">
    <property type="nucleotide sequence ID" value="NZ_JAICBX010000005.1"/>
</dbReference>
<dbReference type="SUPFAM" id="SSF46785">
    <property type="entry name" value="Winged helix' DNA-binding domain"/>
    <property type="match status" value="1"/>
</dbReference>
<keyword evidence="7" id="KW-1185">Reference proteome</keyword>
<dbReference type="GO" id="GO:0045892">
    <property type="term" value="P:negative regulation of DNA-templated transcription"/>
    <property type="evidence" value="ECO:0007669"/>
    <property type="project" value="TreeGrafter"/>
</dbReference>
<dbReference type="InterPro" id="IPR050707">
    <property type="entry name" value="HTH_MetabolicPath_Reg"/>
</dbReference>